<proteinExistence type="predicted"/>
<comment type="caution">
    <text evidence="1">The sequence shown here is derived from an EMBL/GenBank/DDBJ whole genome shotgun (WGS) entry which is preliminary data.</text>
</comment>
<dbReference type="RefSeq" id="WP_355668087.1">
    <property type="nucleotide sequence ID" value="NZ_JBEXRX010000203.1"/>
</dbReference>
<protein>
    <recommendedName>
        <fullName evidence="3">Ig-like domain-containing protein</fullName>
    </recommendedName>
</protein>
<organism evidence="1 2">
    <name type="scientific">Micromonospora fulviviridis</name>
    <dbReference type="NCBI Taxonomy" id="47860"/>
    <lineage>
        <taxon>Bacteria</taxon>
        <taxon>Bacillati</taxon>
        <taxon>Actinomycetota</taxon>
        <taxon>Actinomycetes</taxon>
        <taxon>Micromonosporales</taxon>
        <taxon>Micromonosporaceae</taxon>
        <taxon>Micromonospora</taxon>
    </lineage>
</organism>
<dbReference type="Proteomes" id="UP001550348">
    <property type="component" value="Unassembled WGS sequence"/>
</dbReference>
<name>A0ABV2VUX9_9ACTN</name>
<dbReference type="EMBL" id="JBEXRX010000203">
    <property type="protein sequence ID" value="MEU0156585.1"/>
    <property type="molecule type" value="Genomic_DNA"/>
</dbReference>
<keyword evidence="2" id="KW-1185">Reference proteome</keyword>
<gene>
    <name evidence="1" type="ORF">ABZ071_32840</name>
</gene>
<reference evidence="1 2" key="1">
    <citation type="submission" date="2024-06" db="EMBL/GenBank/DDBJ databases">
        <title>The Natural Products Discovery Center: Release of the First 8490 Sequenced Strains for Exploring Actinobacteria Biosynthetic Diversity.</title>
        <authorList>
            <person name="Kalkreuter E."/>
            <person name="Kautsar S.A."/>
            <person name="Yang D."/>
            <person name="Bader C.D."/>
            <person name="Teijaro C.N."/>
            <person name="Fluegel L."/>
            <person name="Davis C.M."/>
            <person name="Simpson J.R."/>
            <person name="Lauterbach L."/>
            <person name="Steele A.D."/>
            <person name="Gui C."/>
            <person name="Meng S."/>
            <person name="Li G."/>
            <person name="Viehrig K."/>
            <person name="Ye F."/>
            <person name="Su P."/>
            <person name="Kiefer A.F."/>
            <person name="Nichols A."/>
            <person name="Cepeda A.J."/>
            <person name="Yan W."/>
            <person name="Fan B."/>
            <person name="Jiang Y."/>
            <person name="Adhikari A."/>
            <person name="Zheng C.-J."/>
            <person name="Schuster L."/>
            <person name="Cowan T.M."/>
            <person name="Smanski M.J."/>
            <person name="Chevrette M.G."/>
            <person name="De Carvalho L.P.S."/>
            <person name="Shen B."/>
        </authorList>
    </citation>
    <scope>NUCLEOTIDE SEQUENCE [LARGE SCALE GENOMIC DNA]</scope>
    <source>
        <strain evidence="1 2">NPDC006286</strain>
    </source>
</reference>
<sequence>MGACASSIAPSGWVDVSWYYTSSCGTGSFTPNAHTIKQLAGYPVGTTTLACGSSIAPPGWVDVSWYYTSSCGTGSFTPNARTIKRIY</sequence>
<evidence type="ECO:0000313" key="2">
    <source>
        <dbReference type="Proteomes" id="UP001550348"/>
    </source>
</evidence>
<accession>A0ABV2VUX9</accession>
<evidence type="ECO:0008006" key="3">
    <source>
        <dbReference type="Google" id="ProtNLM"/>
    </source>
</evidence>
<evidence type="ECO:0000313" key="1">
    <source>
        <dbReference type="EMBL" id="MEU0156585.1"/>
    </source>
</evidence>